<dbReference type="AlphaFoldDB" id="A0A0M0KZR4"/>
<evidence type="ECO:0000313" key="2">
    <source>
        <dbReference type="EMBL" id="KOO44299.1"/>
    </source>
</evidence>
<organism evidence="2 3">
    <name type="scientific">Priestia koreensis</name>
    <dbReference type="NCBI Taxonomy" id="284581"/>
    <lineage>
        <taxon>Bacteria</taxon>
        <taxon>Bacillati</taxon>
        <taxon>Bacillota</taxon>
        <taxon>Bacilli</taxon>
        <taxon>Bacillales</taxon>
        <taxon>Bacillaceae</taxon>
        <taxon>Priestia</taxon>
    </lineage>
</organism>
<evidence type="ECO:0000313" key="3">
    <source>
        <dbReference type="Proteomes" id="UP000037558"/>
    </source>
</evidence>
<reference evidence="3" key="1">
    <citation type="submission" date="2015-08" db="EMBL/GenBank/DDBJ databases">
        <title>Fjat-14210 dsm16467.</title>
        <authorList>
            <person name="Liu B."/>
            <person name="Wang J."/>
            <person name="Zhu Y."/>
            <person name="Liu G."/>
            <person name="Chen Q."/>
            <person name="Chen Z."/>
            <person name="Lan J."/>
            <person name="Che J."/>
            <person name="Ge C."/>
            <person name="Shi H."/>
            <person name="Pan Z."/>
            <person name="Liu X."/>
        </authorList>
    </citation>
    <scope>NUCLEOTIDE SEQUENCE [LARGE SCALE GENOMIC DNA]</scope>
    <source>
        <strain evidence="3">DSM 16467</strain>
    </source>
</reference>
<dbReference type="Gene3D" id="1.10.3800.10">
    <property type="entry name" value="ADP-ribosylation domain"/>
    <property type="match status" value="1"/>
</dbReference>
<proteinExistence type="predicted"/>
<keyword evidence="3" id="KW-1185">Reference proteome</keyword>
<dbReference type="EMBL" id="LILC01000016">
    <property type="protein sequence ID" value="KOO44299.1"/>
    <property type="molecule type" value="Genomic_DNA"/>
</dbReference>
<evidence type="ECO:0000256" key="1">
    <source>
        <dbReference type="SAM" id="MobiDB-lite"/>
    </source>
</evidence>
<feature type="compositionally biased region" description="Basic and acidic residues" evidence="1">
    <location>
        <begin position="1"/>
        <end position="16"/>
    </location>
</feature>
<dbReference type="Proteomes" id="UP000037558">
    <property type="component" value="Unassembled WGS sequence"/>
</dbReference>
<feature type="region of interest" description="Disordered" evidence="1">
    <location>
        <begin position="1"/>
        <end position="23"/>
    </location>
</feature>
<comment type="caution">
    <text evidence="2">The sequence shown here is derived from an EMBL/GenBank/DDBJ whole genome shotgun (WGS) entry which is preliminary data.</text>
</comment>
<sequence length="60" mass="7536">MIWRNEYARERKDRVSSRHKNQNESWTGQVIHFDQHQHNTLYRFFFEREQRNDKGEDGIN</sequence>
<name>A0A0M0KZR4_9BACI</name>
<gene>
    <name evidence="2" type="ORF">AMD01_13540</name>
</gene>
<accession>A0A0M0KZR4</accession>
<protein>
    <submittedName>
        <fullName evidence="2">Uncharacterized protein</fullName>
    </submittedName>
</protein>